<dbReference type="GO" id="GO:0003824">
    <property type="term" value="F:catalytic activity"/>
    <property type="evidence" value="ECO:0007669"/>
    <property type="project" value="InterPro"/>
</dbReference>
<dbReference type="GO" id="GO:0051536">
    <property type="term" value="F:iron-sulfur cluster binding"/>
    <property type="evidence" value="ECO:0007669"/>
    <property type="project" value="UniProtKB-KW"/>
</dbReference>
<dbReference type="CDD" id="cd01335">
    <property type="entry name" value="Radical_SAM"/>
    <property type="match status" value="1"/>
</dbReference>
<dbReference type="OrthoDB" id="9810775at2"/>
<sequence>MTDNQAKIFAPSKVSIDNKKIETYLNGGRIYPTTVELDLTQRCTRSCAGCPYAAARKSALTLQLPFLDRLFSVLGPHTPGIVFSGGESTIVPHFPETVTLAKQKGFKEIAVISNGANIHLPEIQAALLAQVTAIRISLYDWQENDSDFFINTLKKIEGLRNLIEKSGSKLEIGASMLTRNDLTHRFNSVGQQAFAAGIHWLYFHPYCVDWDKNYPVQADQTGVLAAIEKLEEAVPKNADIHVPLERYSKEPLYFEKLHGSYFLIQIGADGINYAGPESKYANDAELLNLNDYLEDDFLWHPQRINRLNQFNSSNYRFIGTKHRPPMFSDYIQKLIQLRNNNIDGEYLTKASAKFSYPTII</sequence>
<dbReference type="AlphaFoldDB" id="A0A1W2EUS9"/>
<dbReference type="InterPro" id="IPR007197">
    <property type="entry name" value="rSAM"/>
</dbReference>
<keyword evidence="6" id="KW-1185">Reference proteome</keyword>
<evidence type="ECO:0000256" key="4">
    <source>
        <dbReference type="ARBA" id="ARBA00023014"/>
    </source>
</evidence>
<dbReference type="SFLD" id="SFLDS00029">
    <property type="entry name" value="Radical_SAM"/>
    <property type="match status" value="1"/>
</dbReference>
<proteinExistence type="predicted"/>
<dbReference type="PANTHER" id="PTHR11228:SF7">
    <property type="entry name" value="PQQA PEPTIDE CYCLASE"/>
    <property type="match status" value="1"/>
</dbReference>
<dbReference type="STRING" id="112901.SAMN04488500_13114"/>
<organism evidence="5 6">
    <name type="scientific">Sporomusa malonica</name>
    <dbReference type="NCBI Taxonomy" id="112901"/>
    <lineage>
        <taxon>Bacteria</taxon>
        <taxon>Bacillati</taxon>
        <taxon>Bacillota</taxon>
        <taxon>Negativicutes</taxon>
        <taxon>Selenomonadales</taxon>
        <taxon>Sporomusaceae</taxon>
        <taxon>Sporomusa</taxon>
    </lineage>
</organism>
<gene>
    <name evidence="5" type="ORF">SAMN04488500_13114</name>
</gene>
<keyword evidence="4" id="KW-0411">Iron-sulfur</keyword>
<reference evidence="5 6" key="1">
    <citation type="submission" date="2017-04" db="EMBL/GenBank/DDBJ databases">
        <authorList>
            <person name="Afonso C.L."/>
            <person name="Miller P.J."/>
            <person name="Scott M.A."/>
            <person name="Spackman E."/>
            <person name="Goraichik I."/>
            <person name="Dimitrov K.M."/>
            <person name="Suarez D.L."/>
            <person name="Swayne D.E."/>
        </authorList>
    </citation>
    <scope>NUCLEOTIDE SEQUENCE [LARGE SCALE GENOMIC DNA]</scope>
    <source>
        <strain evidence="5 6">DSM 5090</strain>
    </source>
</reference>
<evidence type="ECO:0000313" key="5">
    <source>
        <dbReference type="EMBL" id="SMD13459.1"/>
    </source>
</evidence>
<evidence type="ECO:0000256" key="1">
    <source>
        <dbReference type="ARBA" id="ARBA00022691"/>
    </source>
</evidence>
<protein>
    <submittedName>
        <fullName evidence="5">Radical SAM superfamily enzyme, MoaA/NifB/PqqE/SkfB family</fullName>
    </submittedName>
</protein>
<keyword evidence="3" id="KW-0408">Iron</keyword>
<dbReference type="Proteomes" id="UP000192738">
    <property type="component" value="Unassembled WGS sequence"/>
</dbReference>
<dbReference type="InterPro" id="IPR050377">
    <property type="entry name" value="Radical_SAM_PqqE_MftC-like"/>
</dbReference>
<dbReference type="SUPFAM" id="SSF102114">
    <property type="entry name" value="Radical SAM enzymes"/>
    <property type="match status" value="1"/>
</dbReference>
<evidence type="ECO:0000313" key="6">
    <source>
        <dbReference type="Proteomes" id="UP000192738"/>
    </source>
</evidence>
<accession>A0A1W2EUS9</accession>
<dbReference type="PANTHER" id="PTHR11228">
    <property type="entry name" value="RADICAL SAM DOMAIN PROTEIN"/>
    <property type="match status" value="1"/>
</dbReference>
<evidence type="ECO:0000256" key="3">
    <source>
        <dbReference type="ARBA" id="ARBA00023004"/>
    </source>
</evidence>
<dbReference type="Gene3D" id="3.20.20.70">
    <property type="entry name" value="Aldolase class I"/>
    <property type="match status" value="1"/>
</dbReference>
<dbReference type="RefSeq" id="WP_084578249.1">
    <property type="nucleotide sequence ID" value="NZ_CP155572.1"/>
</dbReference>
<dbReference type="InterPro" id="IPR058240">
    <property type="entry name" value="rSAM_sf"/>
</dbReference>
<evidence type="ECO:0000256" key="2">
    <source>
        <dbReference type="ARBA" id="ARBA00022723"/>
    </source>
</evidence>
<dbReference type="GO" id="GO:0046872">
    <property type="term" value="F:metal ion binding"/>
    <property type="evidence" value="ECO:0007669"/>
    <property type="project" value="UniProtKB-KW"/>
</dbReference>
<keyword evidence="1" id="KW-0949">S-adenosyl-L-methionine</keyword>
<dbReference type="InterPro" id="IPR013785">
    <property type="entry name" value="Aldolase_TIM"/>
</dbReference>
<dbReference type="EMBL" id="FWXI01000031">
    <property type="protein sequence ID" value="SMD13459.1"/>
    <property type="molecule type" value="Genomic_DNA"/>
</dbReference>
<keyword evidence="2" id="KW-0479">Metal-binding</keyword>
<name>A0A1W2EUS9_9FIRM</name>